<feature type="transmembrane region" description="Helical" evidence="5">
    <location>
        <begin position="254"/>
        <end position="275"/>
    </location>
</feature>
<evidence type="ECO:0000313" key="7">
    <source>
        <dbReference type="EMBL" id="ROH87827.1"/>
    </source>
</evidence>
<dbReference type="InterPro" id="IPR020846">
    <property type="entry name" value="MFS_dom"/>
</dbReference>
<accession>A0A3N0V4V0</accession>
<dbReference type="Pfam" id="PF07690">
    <property type="entry name" value="MFS_1"/>
    <property type="match status" value="1"/>
</dbReference>
<evidence type="ECO:0000256" key="1">
    <source>
        <dbReference type="ARBA" id="ARBA00004141"/>
    </source>
</evidence>
<dbReference type="GO" id="GO:0005886">
    <property type="term" value="C:plasma membrane"/>
    <property type="evidence" value="ECO:0007669"/>
    <property type="project" value="TreeGrafter"/>
</dbReference>
<feature type="transmembrane region" description="Helical" evidence="5">
    <location>
        <begin position="174"/>
        <end position="195"/>
    </location>
</feature>
<dbReference type="PANTHER" id="PTHR23508">
    <property type="entry name" value="CARBOXYLIC ACID TRANSPORTER PROTEIN HOMOLOG"/>
    <property type="match status" value="1"/>
</dbReference>
<evidence type="ECO:0000259" key="6">
    <source>
        <dbReference type="PROSITE" id="PS50850"/>
    </source>
</evidence>
<evidence type="ECO:0000313" key="8">
    <source>
        <dbReference type="Proteomes" id="UP000282106"/>
    </source>
</evidence>
<keyword evidence="8" id="KW-1185">Reference proteome</keyword>
<dbReference type="PROSITE" id="PS50850">
    <property type="entry name" value="MFS"/>
    <property type="match status" value="1"/>
</dbReference>
<feature type="transmembrane region" description="Helical" evidence="5">
    <location>
        <begin position="201"/>
        <end position="220"/>
    </location>
</feature>
<comment type="subcellular location">
    <subcellularLocation>
        <location evidence="1">Membrane</location>
        <topology evidence="1">Multi-pass membrane protein</topology>
    </subcellularLocation>
</comment>
<keyword evidence="4 5" id="KW-0472">Membrane</keyword>
<evidence type="ECO:0000256" key="5">
    <source>
        <dbReference type="SAM" id="Phobius"/>
    </source>
</evidence>
<feature type="domain" description="Major facilitator superfamily (MFS) profile" evidence="6">
    <location>
        <begin position="46"/>
        <end position="432"/>
    </location>
</feature>
<dbReference type="InParanoid" id="A0A3N0V4V0"/>
<feature type="transmembrane region" description="Helical" evidence="5">
    <location>
        <begin position="320"/>
        <end position="336"/>
    </location>
</feature>
<protein>
    <submittedName>
        <fullName evidence="7">MFS transporter</fullName>
    </submittedName>
</protein>
<dbReference type="PANTHER" id="PTHR23508:SF10">
    <property type="entry name" value="CARBOXYLIC ACID TRANSPORTER PROTEIN HOMOLOG"/>
    <property type="match status" value="1"/>
</dbReference>
<feature type="transmembrane region" description="Helical" evidence="5">
    <location>
        <begin position="116"/>
        <end position="134"/>
    </location>
</feature>
<dbReference type="SUPFAM" id="SSF103473">
    <property type="entry name" value="MFS general substrate transporter"/>
    <property type="match status" value="1"/>
</dbReference>
<feature type="transmembrane region" description="Helical" evidence="5">
    <location>
        <begin position="44"/>
        <end position="67"/>
    </location>
</feature>
<dbReference type="Proteomes" id="UP000282106">
    <property type="component" value="Unassembled WGS sequence"/>
</dbReference>
<comment type="caution">
    <text evidence="7">The sequence shown here is derived from an EMBL/GenBank/DDBJ whole genome shotgun (WGS) entry which is preliminary data.</text>
</comment>
<keyword evidence="3 5" id="KW-1133">Transmembrane helix</keyword>
<dbReference type="InterPro" id="IPR011701">
    <property type="entry name" value="MFS"/>
</dbReference>
<dbReference type="EMBL" id="RJVO01000007">
    <property type="protein sequence ID" value="ROH87827.1"/>
    <property type="molecule type" value="Genomic_DNA"/>
</dbReference>
<feature type="transmembrane region" description="Helical" evidence="5">
    <location>
        <begin position="348"/>
        <end position="367"/>
    </location>
</feature>
<feature type="transmembrane region" description="Helical" evidence="5">
    <location>
        <begin position="140"/>
        <end position="162"/>
    </location>
</feature>
<organism evidence="7 8">
    <name type="scientific">Stagnimonas aquatica</name>
    <dbReference type="NCBI Taxonomy" id="2689987"/>
    <lineage>
        <taxon>Bacteria</taxon>
        <taxon>Pseudomonadati</taxon>
        <taxon>Pseudomonadota</taxon>
        <taxon>Gammaproteobacteria</taxon>
        <taxon>Nevskiales</taxon>
        <taxon>Nevskiaceae</taxon>
        <taxon>Stagnimonas</taxon>
    </lineage>
</organism>
<dbReference type="GO" id="GO:0046943">
    <property type="term" value="F:carboxylic acid transmembrane transporter activity"/>
    <property type="evidence" value="ECO:0007669"/>
    <property type="project" value="TreeGrafter"/>
</dbReference>
<evidence type="ECO:0000256" key="4">
    <source>
        <dbReference type="ARBA" id="ARBA00023136"/>
    </source>
</evidence>
<dbReference type="FunCoup" id="A0A3N0V4V0">
    <property type="interactions" value="235"/>
</dbReference>
<dbReference type="Gene3D" id="1.20.1250.20">
    <property type="entry name" value="MFS general substrate transporter like domains"/>
    <property type="match status" value="2"/>
</dbReference>
<keyword evidence="2 5" id="KW-0812">Transmembrane</keyword>
<feature type="transmembrane region" description="Helical" evidence="5">
    <location>
        <begin position="399"/>
        <end position="425"/>
    </location>
</feature>
<feature type="transmembrane region" description="Helical" evidence="5">
    <location>
        <begin position="87"/>
        <end position="107"/>
    </location>
</feature>
<sequence>MLAVLRHVGALRLLCGCSLQQAVLAGISSRALGSVNPATRKAQLLAVLAAALGYFVDLYDIVLFGVVRVASLRELGLDGAANTDWGIALLNLQMSGMLIGGVFWGWFGDRYGRRQALIATIALYSLANIANAYVSSVEQYALLRLLAGIGLAGELGAGITLISESLPRRLRGYGTTLISFLGLVGALAASYAGQWLPWRTAYLLGGGAGLLVLLLRLQVLSESPLFLRERGLPGVRGGEGLRRLLGSRRLRRRFLAVTWIGVPIWYASALFVNFAPEYGKALGHAQPLLVGEALRWQALGLALGSGCSGLVSEWLRSRRRVLAVALLALLALSLGLMRSDGPERYCQLLFLIGLAQGYWTVFVTLAAEQFGTNLRATVTTIVPNLVRAATVPVTLGVKLLWPLLGLVSATLVIGGLVFALALLALRRLPESYGRDLDYRD</sequence>
<name>A0A3N0V4V0_9GAMM</name>
<reference evidence="7 8" key="1">
    <citation type="submission" date="2018-10" db="EMBL/GenBank/DDBJ databases">
        <authorList>
            <person name="Chen W.-M."/>
        </authorList>
    </citation>
    <scope>NUCLEOTIDE SEQUENCE [LARGE SCALE GENOMIC DNA]</scope>
    <source>
        <strain evidence="7 8">THS-13</strain>
    </source>
</reference>
<proteinExistence type="predicted"/>
<evidence type="ECO:0000256" key="2">
    <source>
        <dbReference type="ARBA" id="ARBA00022692"/>
    </source>
</evidence>
<dbReference type="AlphaFoldDB" id="A0A3N0V4V0"/>
<gene>
    <name evidence="7" type="ORF">ED208_14035</name>
</gene>
<evidence type="ECO:0000256" key="3">
    <source>
        <dbReference type="ARBA" id="ARBA00022989"/>
    </source>
</evidence>
<dbReference type="InterPro" id="IPR036259">
    <property type="entry name" value="MFS_trans_sf"/>
</dbReference>